<protein>
    <submittedName>
        <fullName evidence="8">Molybdate ABC transporter substrate-binding protein</fullName>
    </submittedName>
</protein>
<comment type="similarity">
    <text evidence="1">Belongs to the bacterial solute-binding protein ModA family.</text>
</comment>
<keyword evidence="3 6" id="KW-0479">Metal-binding</keyword>
<evidence type="ECO:0000256" key="4">
    <source>
        <dbReference type="ARBA" id="ARBA00022729"/>
    </source>
</evidence>
<gene>
    <name evidence="8" type="primary">modA</name>
    <name evidence="8" type="ORF">CKO25_07090</name>
</gene>
<dbReference type="RefSeq" id="WP_200387216.1">
    <property type="nucleotide sequence ID" value="NZ_NRSD01000005.1"/>
</dbReference>
<dbReference type="PANTHER" id="PTHR30632:SF14">
    <property type="entry name" value="TUNGSTATE_MOLYBDATE_CHROMATE-BINDING PROTEIN MODA"/>
    <property type="match status" value="1"/>
</dbReference>
<sequence length="266" mass="28530">MDSIRTLLTAITATLALGLTTPMLAEESASAGAITIAAAADLKFAMDEIVEAFRVAHPDAKVDVIYGSSGKFHTQIQQGAPFDLYFSADIAFPRGLEEKGLSAGPTRPYALGRIVLWSPGLDATTMTLNDLTDSRIRKIAIANPRHAPYGMRAEEALRALGLWDALQGKLVMGENIAQTAQFVQTGNAEVGIIALALALNPTLAEAGGYHLIDDRLHEPLEQGFIVTLRAKDNPLAHDFADFMTSPQTRAIMSHYGFVLPGDAVEE</sequence>
<comment type="caution">
    <text evidence="8">The sequence shown here is derived from an EMBL/GenBank/DDBJ whole genome shotgun (WGS) entry which is preliminary data.</text>
</comment>
<dbReference type="GO" id="GO:0015689">
    <property type="term" value="P:molybdate ion transport"/>
    <property type="evidence" value="ECO:0007669"/>
    <property type="project" value="InterPro"/>
</dbReference>
<dbReference type="GO" id="GO:1901359">
    <property type="term" value="F:tungstate binding"/>
    <property type="evidence" value="ECO:0007669"/>
    <property type="project" value="UniProtKB-ARBA"/>
</dbReference>
<dbReference type="PIRSF" id="PIRSF004846">
    <property type="entry name" value="ModA"/>
    <property type="match status" value="1"/>
</dbReference>
<evidence type="ECO:0000256" key="5">
    <source>
        <dbReference type="ARBA" id="ARBA00062515"/>
    </source>
</evidence>
<dbReference type="GO" id="GO:0030973">
    <property type="term" value="F:molybdate ion binding"/>
    <property type="evidence" value="ECO:0007669"/>
    <property type="project" value="InterPro"/>
</dbReference>
<dbReference type="NCBIfam" id="TIGR01256">
    <property type="entry name" value="modA"/>
    <property type="match status" value="1"/>
</dbReference>
<dbReference type="Pfam" id="PF13531">
    <property type="entry name" value="SBP_bac_11"/>
    <property type="match status" value="1"/>
</dbReference>
<proteinExistence type="inferred from homology"/>
<dbReference type="AlphaFoldDB" id="A0A9X0WH46"/>
<dbReference type="FunFam" id="3.40.190.10:FF:000035">
    <property type="entry name" value="Molybdate ABC transporter substrate-binding protein"/>
    <property type="match status" value="1"/>
</dbReference>
<evidence type="ECO:0000256" key="1">
    <source>
        <dbReference type="ARBA" id="ARBA00009175"/>
    </source>
</evidence>
<evidence type="ECO:0000256" key="3">
    <source>
        <dbReference type="ARBA" id="ARBA00022723"/>
    </source>
</evidence>
<evidence type="ECO:0000256" key="6">
    <source>
        <dbReference type="PIRSR" id="PIRSR004846-1"/>
    </source>
</evidence>
<feature type="chain" id="PRO_5040733609" evidence="7">
    <location>
        <begin position="26"/>
        <end position="266"/>
    </location>
</feature>
<evidence type="ECO:0000313" key="9">
    <source>
        <dbReference type="Proteomes" id="UP001138802"/>
    </source>
</evidence>
<dbReference type="GO" id="GO:0046872">
    <property type="term" value="F:metal ion binding"/>
    <property type="evidence" value="ECO:0007669"/>
    <property type="project" value="UniProtKB-KW"/>
</dbReference>
<feature type="binding site" evidence="6">
    <location>
        <position position="69"/>
    </location>
    <ligand>
        <name>molybdate</name>
        <dbReference type="ChEBI" id="CHEBI:36264"/>
    </ligand>
</feature>
<feature type="signal peptide" evidence="7">
    <location>
        <begin position="1"/>
        <end position="25"/>
    </location>
</feature>
<evidence type="ECO:0000256" key="2">
    <source>
        <dbReference type="ARBA" id="ARBA00022505"/>
    </source>
</evidence>
<evidence type="ECO:0000256" key="7">
    <source>
        <dbReference type="SAM" id="SignalP"/>
    </source>
</evidence>
<dbReference type="SUPFAM" id="SSF53850">
    <property type="entry name" value="Periplasmic binding protein-like II"/>
    <property type="match status" value="1"/>
</dbReference>
<keyword evidence="2 6" id="KW-0500">Molybdenum</keyword>
<dbReference type="InterPro" id="IPR005950">
    <property type="entry name" value="ModA"/>
</dbReference>
<dbReference type="Proteomes" id="UP001138802">
    <property type="component" value="Unassembled WGS sequence"/>
</dbReference>
<reference evidence="8 9" key="1">
    <citation type="journal article" date="2020" name="Microorganisms">
        <title>Osmotic Adaptation and Compatible Solute Biosynthesis of Phototrophic Bacteria as Revealed from Genome Analyses.</title>
        <authorList>
            <person name="Imhoff J.F."/>
            <person name="Rahn T."/>
            <person name="Kunzel S."/>
            <person name="Keller A."/>
            <person name="Neulinger S.C."/>
        </authorList>
    </citation>
    <scope>NUCLEOTIDE SEQUENCE [LARGE SCALE GENOMIC DNA]</scope>
    <source>
        <strain evidence="8 9">DSM 21303</strain>
    </source>
</reference>
<dbReference type="InterPro" id="IPR044084">
    <property type="entry name" value="AvModA-like_subst-bd"/>
</dbReference>
<keyword evidence="9" id="KW-1185">Reference proteome</keyword>
<name>A0A9X0WH46_9GAMM</name>
<evidence type="ECO:0000313" key="8">
    <source>
        <dbReference type="EMBL" id="MBK1644425.1"/>
    </source>
</evidence>
<feature type="binding site" evidence="6">
    <location>
        <position position="176"/>
    </location>
    <ligand>
        <name>molybdate</name>
        <dbReference type="ChEBI" id="CHEBI:36264"/>
    </ligand>
</feature>
<dbReference type="EMBL" id="NRSD01000005">
    <property type="protein sequence ID" value="MBK1644425.1"/>
    <property type="molecule type" value="Genomic_DNA"/>
</dbReference>
<dbReference type="PANTHER" id="PTHR30632">
    <property type="entry name" value="MOLYBDATE-BINDING PERIPLASMIC PROTEIN"/>
    <property type="match status" value="1"/>
</dbReference>
<comment type="subunit">
    <text evidence="5">The complex is composed of two ATP-binding proteins (ModC), two transmembrane proteins (ModB) and a solute-binding protein (ModA).</text>
</comment>
<keyword evidence="4 7" id="KW-0732">Signal</keyword>
<accession>A0A9X0WH46</accession>
<dbReference type="CDD" id="cd13539">
    <property type="entry name" value="PBP2_AvModA"/>
    <property type="match status" value="1"/>
</dbReference>
<organism evidence="8 9">
    <name type="scientific">Thiocapsa imhoffii</name>
    <dbReference type="NCBI Taxonomy" id="382777"/>
    <lineage>
        <taxon>Bacteria</taxon>
        <taxon>Pseudomonadati</taxon>
        <taxon>Pseudomonadota</taxon>
        <taxon>Gammaproteobacteria</taxon>
        <taxon>Chromatiales</taxon>
        <taxon>Chromatiaceae</taxon>
        <taxon>Thiocapsa</taxon>
    </lineage>
</organism>
<dbReference type="InterPro" id="IPR050682">
    <property type="entry name" value="ModA/WtpA"/>
</dbReference>
<dbReference type="Gene3D" id="3.40.190.10">
    <property type="entry name" value="Periplasmic binding protein-like II"/>
    <property type="match status" value="2"/>
</dbReference>